<name>A0ABN0JPA5_9GAMM</name>
<evidence type="ECO:0000256" key="7">
    <source>
        <dbReference type="ARBA" id="ARBA00023136"/>
    </source>
</evidence>
<dbReference type="Gene3D" id="2.60.40.3110">
    <property type="match status" value="1"/>
</dbReference>
<evidence type="ECO:0000256" key="3">
    <source>
        <dbReference type="ARBA" id="ARBA00022448"/>
    </source>
</evidence>
<dbReference type="SUPFAM" id="SSF141729">
    <property type="entry name" value="FimD N-terminal domain-like"/>
    <property type="match status" value="1"/>
</dbReference>
<protein>
    <recommendedName>
        <fullName evidence="14">Fimbrial biogenesis outer membrane usher protein</fullName>
    </recommendedName>
</protein>
<evidence type="ECO:0000256" key="2">
    <source>
        <dbReference type="ARBA" id="ARBA00008064"/>
    </source>
</evidence>
<keyword evidence="7 9" id="KW-0472">Membrane</keyword>
<keyword evidence="3" id="KW-0813">Transport</keyword>
<dbReference type="InterPro" id="IPR025885">
    <property type="entry name" value="PapC_N"/>
</dbReference>
<feature type="domain" description="PapC N-terminal" evidence="11">
    <location>
        <begin position="47"/>
        <end position="190"/>
    </location>
</feature>
<dbReference type="Gene3D" id="2.60.40.2610">
    <property type="entry name" value="Outer membrane usher protein FimD, plug domain"/>
    <property type="match status" value="1"/>
</dbReference>
<evidence type="ECO:0000256" key="6">
    <source>
        <dbReference type="ARBA" id="ARBA00022729"/>
    </source>
</evidence>
<dbReference type="Gene3D" id="3.10.20.410">
    <property type="match status" value="1"/>
</dbReference>
<evidence type="ECO:0000256" key="4">
    <source>
        <dbReference type="ARBA" id="ARBA00022452"/>
    </source>
</evidence>
<keyword evidence="6" id="KW-0732">Signal</keyword>
<dbReference type="Gene3D" id="2.60.40.2070">
    <property type="match status" value="1"/>
</dbReference>
<reference evidence="12 13" key="2">
    <citation type="journal article" date="2016" name="Int. J. Syst. Evol. Microbiol.">
        <title>Taxonomy of haemolytic and/or proteolytic strains of the genus Acinetobacter with the proposal of Acinetobacter courvalinii sp. nov. (genomic species 14 sensu Bouvet &amp; Jeanjean), Acinetobacter dispersus sp. nov. (genomic species 17), Acinetobacter modestus sp. nov., Acinetobacter proteolyticus sp. nov. and Acinetobacter vivianii sp. nov.</title>
        <authorList>
            <person name="Nemec A."/>
            <person name="Radolfova-Krizova L."/>
            <person name="Maixnerova M."/>
            <person name="Vrestiakova E."/>
            <person name="Jezek P."/>
            <person name="Sedo O."/>
        </authorList>
    </citation>
    <scope>NUCLEOTIDE SEQUENCE [LARGE SCALE GENOMIC DNA]</scope>
    <source>
        <strain evidence="12 13">NIPH 236</strain>
    </source>
</reference>
<dbReference type="Proteomes" id="UP000013190">
    <property type="component" value="Unassembled WGS sequence"/>
</dbReference>
<dbReference type="RefSeq" id="WP_004661798.1">
    <property type="nucleotide sequence ID" value="NZ_BMDV01000002.1"/>
</dbReference>
<keyword evidence="8" id="KW-0998">Cell outer membrane</keyword>
<keyword evidence="5 9" id="KW-0812">Transmembrane</keyword>
<feature type="domain" description="PapC-like C-terminal" evidence="10">
    <location>
        <begin position="770"/>
        <end position="832"/>
    </location>
</feature>
<dbReference type="InterPro" id="IPR037224">
    <property type="entry name" value="PapC_N_sf"/>
</dbReference>
<sequence>MSNKKASAKFLKRRICYYLTSGIITITMPMAVYSAEQTKEQAPMEAEFDSVFLMGDAQKVDISRFKYGNPVLPGEYSVDVYINGNWFGKKRMVFRSTEQNQNAYTCFTANSLLEYGVKQEVLVNRTETTAPNACYKIEEWVENAYYDFDTSRLRIDVSIPQIALQKNAQGYVDPSVWDRGINAGFLSYNGSAYKTFNKSSGQQETTNAFIGLTTGANIGGWQFRHNGQWQWQDNKESEKKGSNYEAVSSYAQRAFPNYRGVLTLGDSFTNGEIFDSFGYRGVDFSSDDRMLPNSMIGYAPQIRGNAKTNAKVEIRQQGQLIYQTTVAPGRFEINDLYPTGFGGELEVSVIESNGEIQKFAVPYASVVQMLRPGLSRYSLTAGEFRDRDIDLTPWVTQGKYQRGVNNYLTAYSGFQLAEDYGSALVGAAFATPIGAISLDVTHSQADFKKQESQSGQSFRLSYSKLIAPTDTNLTLAAYRYSTEDYYNLRDAILIRDLEEKGENTYAVGKQRSEFQITLNQGLPEGWGNVYVVGSWIDYWNRSESTKQYQIGYSNNYQGITYGISAVNRQIEYGSNRSDQDTEYLATISFPLSFKKNSANVNTTIADNNRTVGVSGVVGDRFSYGASMSHQDRNDPSFNVNSRYRTNFATVGGSYSYAEDYQQAMLSLSGSIVAHSQGVLFGPDQGQTMVLVYAPDAAGAKVGNTVGLSINKAGYAVIPYVTPYRLNDITLDPQNMSTNVELEETSQRIAPFAGAIAKVDFSTKTGYAIYIQSKQANGESLPFAAQVYNKDKEAVGMVAQGSLIYVRTKLPQDTLYVNWGDEASEQCQVSYDVRSQLDKDQQNMIMTEAICK</sequence>
<dbReference type="Pfam" id="PF00577">
    <property type="entry name" value="Usher"/>
    <property type="match status" value="1"/>
</dbReference>
<evidence type="ECO:0000313" key="13">
    <source>
        <dbReference type="Proteomes" id="UP000013190"/>
    </source>
</evidence>
<proteinExistence type="inferred from homology"/>
<dbReference type="PANTHER" id="PTHR30451">
    <property type="entry name" value="OUTER MEMBRANE USHER PROTEIN"/>
    <property type="match status" value="1"/>
</dbReference>
<gene>
    <name evidence="12" type="ORF">F992_01732</name>
</gene>
<dbReference type="InterPro" id="IPR042186">
    <property type="entry name" value="FimD_plug_dom"/>
</dbReference>
<evidence type="ECO:0008006" key="14">
    <source>
        <dbReference type="Google" id="ProtNLM"/>
    </source>
</evidence>
<reference evidence="13" key="1">
    <citation type="submission" date="2013-02" db="EMBL/GenBank/DDBJ databases">
        <title>The Genome Sequence of Acinetobacter sp. NIPH 236.</title>
        <authorList>
            <consortium name="The Broad Institute Genome Sequencing Platform"/>
            <consortium name="The Broad Institute Genome Sequencing Center for Infectious Disease"/>
            <person name="Cerqueira G."/>
            <person name="Feldgarden M."/>
            <person name="Courvalin P."/>
            <person name="Perichon B."/>
            <person name="Grillot-Courvalin C."/>
            <person name="Clermont D."/>
            <person name="Rocha E."/>
            <person name="Yoon E.-J."/>
            <person name="Nemec A."/>
            <person name="Walker B."/>
            <person name="Young S.K."/>
            <person name="Zeng Q."/>
            <person name="Gargeya S."/>
            <person name="Fitzgerald M."/>
            <person name="Haas B."/>
            <person name="Abouelleil A."/>
            <person name="Alvarado L."/>
            <person name="Arachchi H.M."/>
            <person name="Berlin A.M."/>
            <person name="Chapman S.B."/>
            <person name="Dewar J."/>
            <person name="Goldberg J."/>
            <person name="Griggs A."/>
            <person name="Gujja S."/>
            <person name="Hansen M."/>
            <person name="Howarth C."/>
            <person name="Imamovic A."/>
            <person name="Larimer J."/>
            <person name="McCowan C."/>
            <person name="Murphy C."/>
            <person name="Neiman D."/>
            <person name="Pearson M."/>
            <person name="Priest M."/>
            <person name="Roberts A."/>
            <person name="Saif S."/>
            <person name="Shea T."/>
            <person name="Sisk P."/>
            <person name="Sykes S."/>
            <person name="Wortman J."/>
            <person name="Nusbaum C."/>
            <person name="Birren B."/>
        </authorList>
    </citation>
    <scope>NUCLEOTIDE SEQUENCE [LARGE SCALE GENOMIC DNA]</scope>
    <source>
        <strain evidence="13">NIPH 236</strain>
    </source>
</reference>
<feature type="transmembrane region" description="Helical" evidence="9">
    <location>
        <begin position="15"/>
        <end position="35"/>
    </location>
</feature>
<keyword evidence="4" id="KW-1134">Transmembrane beta strand</keyword>
<dbReference type="InterPro" id="IPR025949">
    <property type="entry name" value="PapC-like_C"/>
</dbReference>
<comment type="caution">
    <text evidence="12">The sequence shown here is derived from an EMBL/GenBank/DDBJ whole genome shotgun (WGS) entry which is preliminary data.</text>
</comment>
<evidence type="ECO:0000259" key="10">
    <source>
        <dbReference type="Pfam" id="PF13953"/>
    </source>
</evidence>
<dbReference type="Pfam" id="PF13954">
    <property type="entry name" value="PapC_N"/>
    <property type="match status" value="1"/>
</dbReference>
<comment type="subcellular location">
    <subcellularLocation>
        <location evidence="1">Cell outer membrane</location>
        <topology evidence="1">Multi-pass membrane protein</topology>
    </subcellularLocation>
</comment>
<evidence type="ECO:0000256" key="8">
    <source>
        <dbReference type="ARBA" id="ARBA00023237"/>
    </source>
</evidence>
<organism evidence="12 13">
    <name type="scientific">Acinetobacter modestus</name>
    <dbReference type="NCBI Taxonomy" id="1776740"/>
    <lineage>
        <taxon>Bacteria</taxon>
        <taxon>Pseudomonadati</taxon>
        <taxon>Pseudomonadota</taxon>
        <taxon>Gammaproteobacteria</taxon>
        <taxon>Moraxellales</taxon>
        <taxon>Moraxellaceae</taxon>
        <taxon>Acinetobacter</taxon>
    </lineage>
</organism>
<dbReference type="GeneID" id="92835124"/>
<keyword evidence="13" id="KW-1185">Reference proteome</keyword>
<evidence type="ECO:0000256" key="5">
    <source>
        <dbReference type="ARBA" id="ARBA00022692"/>
    </source>
</evidence>
<comment type="similarity">
    <text evidence="2">Belongs to the fimbrial export usher family.</text>
</comment>
<dbReference type="InterPro" id="IPR000015">
    <property type="entry name" value="Fimb_usher"/>
</dbReference>
<dbReference type="InterPro" id="IPR043142">
    <property type="entry name" value="PapC-like_C_sf"/>
</dbReference>
<dbReference type="PANTHER" id="PTHR30451:SF20">
    <property type="entry name" value="FIMBRIAE USHER"/>
    <property type="match status" value="1"/>
</dbReference>
<evidence type="ECO:0000256" key="1">
    <source>
        <dbReference type="ARBA" id="ARBA00004571"/>
    </source>
</evidence>
<evidence type="ECO:0000256" key="9">
    <source>
        <dbReference type="SAM" id="Phobius"/>
    </source>
</evidence>
<dbReference type="Pfam" id="PF13953">
    <property type="entry name" value="PapC_C"/>
    <property type="match status" value="1"/>
</dbReference>
<dbReference type="EMBL" id="APOJ01000023">
    <property type="protein sequence ID" value="ENU27126.1"/>
    <property type="molecule type" value="Genomic_DNA"/>
</dbReference>
<keyword evidence="9" id="KW-1133">Transmembrane helix</keyword>
<evidence type="ECO:0000313" key="12">
    <source>
        <dbReference type="EMBL" id="ENU27126.1"/>
    </source>
</evidence>
<evidence type="ECO:0000259" key="11">
    <source>
        <dbReference type="Pfam" id="PF13954"/>
    </source>
</evidence>
<accession>A0ABN0JPA5</accession>